<dbReference type="EMBL" id="JAGSOH010000088">
    <property type="protein sequence ID" value="MBR7829496.1"/>
    <property type="molecule type" value="Genomic_DNA"/>
</dbReference>
<comment type="caution">
    <text evidence="9">The sequence shown here is derived from an EMBL/GenBank/DDBJ whole genome shotgun (WGS) entry which is preliminary data.</text>
</comment>
<feature type="transmembrane region" description="Helical" evidence="7">
    <location>
        <begin position="565"/>
        <end position="586"/>
    </location>
</feature>
<feature type="transmembrane region" description="Helical" evidence="7">
    <location>
        <begin position="654"/>
        <end position="674"/>
    </location>
</feature>
<feature type="transmembrane region" description="Helical" evidence="7">
    <location>
        <begin position="539"/>
        <end position="558"/>
    </location>
</feature>
<feature type="transmembrane region" description="Helical" evidence="7">
    <location>
        <begin position="606"/>
        <end position="627"/>
    </location>
</feature>
<reference evidence="9" key="1">
    <citation type="submission" date="2021-04" db="EMBL/GenBank/DDBJ databases">
        <title>Genome based classification of Actinospica acidithermotolerans sp. nov., an actinobacterium isolated from an Indonesian hot spring.</title>
        <authorList>
            <person name="Kusuma A.B."/>
            <person name="Putra K.E."/>
            <person name="Nafisah S."/>
            <person name="Loh J."/>
            <person name="Nouioui I."/>
            <person name="Goodfellow M."/>
        </authorList>
    </citation>
    <scope>NUCLEOTIDE SEQUENCE</scope>
    <source>
        <strain evidence="9">MGRD01-02</strain>
    </source>
</reference>
<evidence type="ECO:0000256" key="7">
    <source>
        <dbReference type="SAM" id="Phobius"/>
    </source>
</evidence>
<keyword evidence="10" id="KW-1185">Reference proteome</keyword>
<keyword evidence="5 7" id="KW-1133">Transmembrane helix</keyword>
<evidence type="ECO:0000259" key="8">
    <source>
        <dbReference type="Pfam" id="PF03176"/>
    </source>
</evidence>
<evidence type="ECO:0000313" key="9">
    <source>
        <dbReference type="EMBL" id="MBR7829496.1"/>
    </source>
</evidence>
<keyword evidence="3" id="KW-1003">Cell membrane</keyword>
<dbReference type="PANTHER" id="PTHR33406:SF11">
    <property type="entry name" value="MEMBRANE PROTEIN SCO6666-RELATED"/>
    <property type="match status" value="1"/>
</dbReference>
<evidence type="ECO:0000256" key="4">
    <source>
        <dbReference type="ARBA" id="ARBA00022692"/>
    </source>
</evidence>
<evidence type="ECO:0000256" key="3">
    <source>
        <dbReference type="ARBA" id="ARBA00022475"/>
    </source>
</evidence>
<organism evidence="9 10">
    <name type="scientific">Actinospica acidithermotolerans</name>
    <dbReference type="NCBI Taxonomy" id="2828514"/>
    <lineage>
        <taxon>Bacteria</taxon>
        <taxon>Bacillati</taxon>
        <taxon>Actinomycetota</taxon>
        <taxon>Actinomycetes</taxon>
        <taxon>Catenulisporales</taxon>
        <taxon>Actinospicaceae</taxon>
        <taxon>Actinospica</taxon>
    </lineage>
</organism>
<protein>
    <submittedName>
        <fullName evidence="9">MMPL family transporter</fullName>
    </submittedName>
</protein>
<accession>A0A941INH2</accession>
<evidence type="ECO:0000256" key="5">
    <source>
        <dbReference type="ARBA" id="ARBA00022989"/>
    </source>
</evidence>
<feature type="transmembrane region" description="Helical" evidence="7">
    <location>
        <begin position="303"/>
        <end position="328"/>
    </location>
</feature>
<dbReference type="RefSeq" id="WP_212520630.1">
    <property type="nucleotide sequence ID" value="NZ_JAGSOH010000088.1"/>
</dbReference>
<dbReference type="AlphaFoldDB" id="A0A941INH2"/>
<dbReference type="Proteomes" id="UP000676325">
    <property type="component" value="Unassembled WGS sequence"/>
</dbReference>
<comment type="subcellular location">
    <subcellularLocation>
        <location evidence="1">Cell membrane</location>
        <topology evidence="1">Multi-pass membrane protein</topology>
    </subcellularLocation>
</comment>
<feature type="transmembrane region" description="Helical" evidence="7">
    <location>
        <begin position="202"/>
        <end position="225"/>
    </location>
</feature>
<comment type="similarity">
    <text evidence="2">Belongs to the resistance-nodulation-cell division (RND) (TC 2.A.6) family. MmpL subfamily.</text>
</comment>
<keyword evidence="6 7" id="KW-0472">Membrane</keyword>
<dbReference type="SUPFAM" id="SSF82866">
    <property type="entry name" value="Multidrug efflux transporter AcrB transmembrane domain"/>
    <property type="match status" value="2"/>
</dbReference>
<feature type="domain" description="Membrane transport protein MMPL" evidence="8">
    <location>
        <begin position="42"/>
        <end position="381"/>
    </location>
</feature>
<evidence type="ECO:0000256" key="1">
    <source>
        <dbReference type="ARBA" id="ARBA00004651"/>
    </source>
</evidence>
<evidence type="ECO:0000256" key="2">
    <source>
        <dbReference type="ARBA" id="ARBA00010157"/>
    </source>
</evidence>
<evidence type="ECO:0000256" key="6">
    <source>
        <dbReference type="ARBA" id="ARBA00023136"/>
    </source>
</evidence>
<evidence type="ECO:0000313" key="10">
    <source>
        <dbReference type="Proteomes" id="UP000676325"/>
    </source>
</evidence>
<feature type="transmembrane region" description="Helical" evidence="7">
    <location>
        <begin position="680"/>
        <end position="699"/>
    </location>
</feature>
<dbReference type="PANTHER" id="PTHR33406">
    <property type="entry name" value="MEMBRANE PROTEIN MJ1562-RELATED"/>
    <property type="match status" value="1"/>
</dbReference>
<dbReference type="InterPro" id="IPR050545">
    <property type="entry name" value="Mycobact_MmpL"/>
</dbReference>
<keyword evidence="4 7" id="KW-0812">Transmembrane</keyword>
<feature type="transmembrane region" description="Helical" evidence="7">
    <location>
        <begin position="382"/>
        <end position="402"/>
    </location>
</feature>
<dbReference type="Gene3D" id="1.20.1640.10">
    <property type="entry name" value="Multidrug efflux transporter AcrB transmembrane domain"/>
    <property type="match status" value="2"/>
</dbReference>
<sequence length="781" mass="80632">MTALAHWCTRHRLLVVLTWALLLLGLGAGTLAKGSAYSSSFSLSGTDSTQAQQLLDEAFPAQTGDSATLVWHVDSGTVKASSVEKAVESAISTMEKKGEVSSAVSPYSSEGAGQISADGKTAYATLTLNDANSSLSAGEADALISQAHAVEHSGLQIEVGGNAVENALQSPSDNSEAVGIAAAAIVLFLAFGSLFSMLLPILTAAAGVGGGLLAVGLLSHTMGIASFAPTLGALVGLGVGIDYALFIVTRHRTGLLAHKPVDESIGHAVTTSGRAVLFAGGTVCVALLGMLVLGVGFLDGVAIATSLTVAVTVLASLTLLPALLSYLGPRALSRRQRRKQEEARQHSRAALVGLAAVHAPVAVTRGLWHRWADIVHRRPRSLSFAAFVLMVVLAIPTFSLHLGTADSGNDPTGSTTYKSYEMLSHGFGAGFNGPLEVVAKVSDSATQQADVTKLVTALEHTAGVAGVSESAVVGQGRGAIDVITVIPSTSPQSSATSGLVSTLRDHVIPDALSGTGVQAHVGGEVATNVDFASVLTAKLPLFLAVIVGLSFVLLLLAFRSLLIPFTAAVMNLLAAAASFGVVTAFFEWGWGSKWLGMGGSGPVEAFLPVMLIAILFGLSMDYQVFLVSRMHEEWTRVGCTTRAVKCGQTETSRVITAAATIMICVFCAFAVGSQRVIGEFGIGLAAAVFLDAFVLRTVLVPAAMHVFGRWNWWIPQWLGRSLPRLTVEPSPAEGLPSALEPPLSPPKLARIPAQSGLLGGNPISVAPNVRTNVPTPGANGA</sequence>
<name>A0A941INH2_9ACTN</name>
<feature type="transmembrane region" description="Helical" evidence="7">
    <location>
        <begin position="231"/>
        <end position="249"/>
    </location>
</feature>
<gene>
    <name evidence="9" type="ORF">KDK95_24535</name>
</gene>
<proteinExistence type="inferred from homology"/>
<dbReference type="Pfam" id="PF03176">
    <property type="entry name" value="MMPL"/>
    <property type="match status" value="2"/>
</dbReference>
<feature type="transmembrane region" description="Helical" evidence="7">
    <location>
        <begin position="177"/>
        <end position="195"/>
    </location>
</feature>
<dbReference type="GO" id="GO:0005886">
    <property type="term" value="C:plasma membrane"/>
    <property type="evidence" value="ECO:0007669"/>
    <property type="project" value="UniProtKB-SubCell"/>
</dbReference>
<dbReference type="InterPro" id="IPR004869">
    <property type="entry name" value="MMPL_dom"/>
</dbReference>
<feature type="transmembrane region" description="Helical" evidence="7">
    <location>
        <begin position="275"/>
        <end position="297"/>
    </location>
</feature>
<feature type="domain" description="Membrane transport protein MMPL" evidence="8">
    <location>
        <begin position="486"/>
        <end position="713"/>
    </location>
</feature>